<dbReference type="RefSeq" id="WP_007310422.1">
    <property type="nucleotide sequence ID" value="NZ_AESD01000327.1"/>
</dbReference>
<comment type="caution">
    <text evidence="2">The sequence shown here is derived from an EMBL/GenBank/DDBJ whole genome shotgun (WGS) entry which is preliminary data.</text>
</comment>
<sequence>MAELPPEITITVLELQRQLLSIIHKTTATAFMLLESYGETEQTIVSLNDLDNIRERANTYYSRFYTLLLRIADSQPIASNAMLELLDRSIEEAQANIAASEATIREEKRNWNLP</sequence>
<dbReference type="Proteomes" id="UP000003477">
    <property type="component" value="Unassembled WGS sequence"/>
</dbReference>
<dbReference type="EMBL" id="AESD01000327">
    <property type="protein sequence ID" value="EHJ13185.1"/>
    <property type="molecule type" value="Genomic_DNA"/>
</dbReference>
<feature type="coiled-coil region" evidence="1">
    <location>
        <begin position="83"/>
        <end position="110"/>
    </location>
</feature>
<dbReference type="AlphaFoldDB" id="G5J3P7"/>
<keyword evidence="1" id="KW-0175">Coiled coil</keyword>
<accession>G5J3P7</accession>
<gene>
    <name evidence="2" type="ORF">CWATWH0003_2122</name>
</gene>
<name>G5J3P7_CROWT</name>
<evidence type="ECO:0000256" key="1">
    <source>
        <dbReference type="SAM" id="Coils"/>
    </source>
</evidence>
<reference evidence="2 3" key="1">
    <citation type="journal article" date="2011" name="Front. Microbiol.">
        <title>Two Strains of Crocosphaera watsonii with Highly Conserved Genomes are Distinguished by Strain-Specific Features.</title>
        <authorList>
            <person name="Bench S.R."/>
            <person name="Ilikchyan I.N."/>
            <person name="Tripp H.J."/>
            <person name="Zehr J.P."/>
        </authorList>
    </citation>
    <scope>NUCLEOTIDE SEQUENCE [LARGE SCALE GENOMIC DNA]</scope>
    <source>
        <strain evidence="2 3">WH 0003</strain>
    </source>
</reference>
<evidence type="ECO:0000313" key="3">
    <source>
        <dbReference type="Proteomes" id="UP000003477"/>
    </source>
</evidence>
<dbReference type="GeneID" id="88765841"/>
<evidence type="ECO:0000313" key="2">
    <source>
        <dbReference type="EMBL" id="EHJ13185.1"/>
    </source>
</evidence>
<proteinExistence type="predicted"/>
<organism evidence="2 3">
    <name type="scientific">Crocosphaera watsonii WH 0003</name>
    <dbReference type="NCBI Taxonomy" id="423471"/>
    <lineage>
        <taxon>Bacteria</taxon>
        <taxon>Bacillati</taxon>
        <taxon>Cyanobacteriota</taxon>
        <taxon>Cyanophyceae</taxon>
        <taxon>Oscillatoriophycideae</taxon>
        <taxon>Chroococcales</taxon>
        <taxon>Aphanothecaceae</taxon>
        <taxon>Crocosphaera</taxon>
    </lineage>
</organism>
<dbReference type="PATRIC" id="fig|423471.3.peg.1990"/>
<protein>
    <submittedName>
        <fullName evidence="2">Uncharacterized protein</fullName>
    </submittedName>
</protein>